<dbReference type="GO" id="GO:0003677">
    <property type="term" value="F:DNA binding"/>
    <property type="evidence" value="ECO:0007669"/>
    <property type="project" value="UniProtKB-KW"/>
</dbReference>
<dbReference type="EMBL" id="AXDC01000013">
    <property type="protein sequence ID" value="ERM92248.1"/>
    <property type="molecule type" value="Genomic_DNA"/>
</dbReference>
<keyword evidence="3" id="KW-0815">Transposition</keyword>
<comment type="function">
    <text evidence="1">Required for the transposition of the insertion element.</text>
</comment>
<comment type="caution">
    <text evidence="6">The sequence shown here is derived from an EMBL/GenBank/DDBJ whole genome shotgun (WGS) entry which is preliminary data.</text>
</comment>
<evidence type="ECO:0000313" key="7">
    <source>
        <dbReference type="Proteomes" id="UP000016856"/>
    </source>
</evidence>
<keyword evidence="4" id="KW-0238">DNA-binding</keyword>
<evidence type="ECO:0000256" key="4">
    <source>
        <dbReference type="ARBA" id="ARBA00023125"/>
    </source>
</evidence>
<proteinExistence type="inferred from homology"/>
<dbReference type="Proteomes" id="UP000016856">
    <property type="component" value="Unassembled WGS sequence"/>
</dbReference>
<evidence type="ECO:0000256" key="1">
    <source>
        <dbReference type="ARBA" id="ARBA00002190"/>
    </source>
</evidence>
<accession>U5CQI1</accession>
<protein>
    <recommendedName>
        <fullName evidence="8">Transposase</fullName>
    </recommendedName>
</protein>
<dbReference type="Pfam" id="PF00872">
    <property type="entry name" value="Transposase_mut"/>
    <property type="match status" value="1"/>
</dbReference>
<organism evidence="6 7">
    <name type="scientific">Caldanaerobacter subterraneus subsp. yonseiensis KB-1</name>
    <dbReference type="NCBI Taxonomy" id="1388761"/>
    <lineage>
        <taxon>Bacteria</taxon>
        <taxon>Bacillati</taxon>
        <taxon>Bacillota</taxon>
        <taxon>Clostridia</taxon>
        <taxon>Thermoanaerobacterales</taxon>
        <taxon>Thermoanaerobacteraceae</taxon>
        <taxon>Caldanaerobacter</taxon>
    </lineage>
</organism>
<evidence type="ECO:0000313" key="6">
    <source>
        <dbReference type="EMBL" id="ERM92248.1"/>
    </source>
</evidence>
<reference evidence="6 7" key="1">
    <citation type="journal article" date="2013" name="Genome Announc.">
        <title>Draft Genome Sequence of an Anaerobic and Extremophilic Bacterium, Caldanaerobacter yonseiensis, Isolated from a Geothermal Hot Stream.</title>
        <authorList>
            <person name="Lee S.J."/>
            <person name="Lee Y.J."/>
            <person name="Park G.S."/>
            <person name="Kim B.C."/>
            <person name="Lee S.J."/>
            <person name="Shin J.H."/>
            <person name="Lee D.W."/>
        </authorList>
    </citation>
    <scope>NUCLEOTIDE SEQUENCE [LARGE SCALE GENOMIC DNA]</scope>
    <source>
        <strain evidence="6 7">KB-1</strain>
    </source>
</reference>
<dbReference type="GO" id="GO:0004803">
    <property type="term" value="F:transposase activity"/>
    <property type="evidence" value="ECO:0007669"/>
    <property type="project" value="InterPro"/>
</dbReference>
<sequence>MREKSFPFVIVDAMMIRVREEGRVRQRSVLIAVGE</sequence>
<keyword evidence="5" id="KW-0233">DNA recombination</keyword>
<evidence type="ECO:0000256" key="2">
    <source>
        <dbReference type="ARBA" id="ARBA00010961"/>
    </source>
</evidence>
<evidence type="ECO:0008006" key="8">
    <source>
        <dbReference type="Google" id="ProtNLM"/>
    </source>
</evidence>
<gene>
    <name evidence="6" type="ORF">O163_06020</name>
</gene>
<name>U5CQI1_CALSX</name>
<dbReference type="InterPro" id="IPR001207">
    <property type="entry name" value="Transposase_mutator"/>
</dbReference>
<dbReference type="GO" id="GO:0006313">
    <property type="term" value="P:DNA transposition"/>
    <property type="evidence" value="ECO:0007669"/>
    <property type="project" value="InterPro"/>
</dbReference>
<evidence type="ECO:0000256" key="5">
    <source>
        <dbReference type="ARBA" id="ARBA00023172"/>
    </source>
</evidence>
<comment type="similarity">
    <text evidence="2">Belongs to the transposase mutator family.</text>
</comment>
<evidence type="ECO:0000256" key="3">
    <source>
        <dbReference type="ARBA" id="ARBA00022578"/>
    </source>
</evidence>
<dbReference type="AlphaFoldDB" id="U5CQI1"/>